<dbReference type="RefSeq" id="WP_013485456.1">
    <property type="nucleotide sequence ID" value="NC_014828.1"/>
</dbReference>
<dbReference type="PANTHER" id="PTHR30115">
    <property type="entry name" value="NITROGEN REGULATORY PROTEIN P-II"/>
    <property type="match status" value="1"/>
</dbReference>
<evidence type="ECO:0000256" key="1">
    <source>
        <dbReference type="RuleBase" id="RU003936"/>
    </source>
</evidence>
<dbReference type="HOGENOM" id="CLU_082268_0_1_9"/>
<dbReference type="PROSITE" id="PS00638">
    <property type="entry name" value="PII_GLNB_CTER"/>
    <property type="match status" value="1"/>
</dbReference>
<dbReference type="InterPro" id="IPR011322">
    <property type="entry name" value="N-reg_PII-like_a/b"/>
</dbReference>
<dbReference type="PANTHER" id="PTHR30115:SF11">
    <property type="entry name" value="NITROGEN REGULATORY PROTEIN P-II HOMOLOG"/>
    <property type="match status" value="1"/>
</dbReference>
<dbReference type="Pfam" id="PF00543">
    <property type="entry name" value="P-II"/>
    <property type="match status" value="1"/>
</dbReference>
<dbReference type="GO" id="GO:0006808">
    <property type="term" value="P:regulation of nitrogen utilization"/>
    <property type="evidence" value="ECO:0007669"/>
    <property type="project" value="InterPro"/>
</dbReference>
<dbReference type="SMART" id="SM00938">
    <property type="entry name" value="P-II"/>
    <property type="match status" value="1"/>
</dbReference>
<sequence length="126" mass="13755">MKEIMAVIRLNKIGETKQALLEENFPSFTGYKVMGRGKAKVSFELVAEEEAQGNVDAVLAEEISEAHRLVPKRLIDLIVHDDDVQRAVDAIIRANSTGHPGDGKIFILPVAEAFQVRTGESGEAVV</sequence>
<dbReference type="eggNOG" id="COG0347">
    <property type="taxonomic scope" value="Bacteria"/>
</dbReference>
<reference evidence="2 3" key="1">
    <citation type="submission" date="2010-12" db="EMBL/GenBank/DDBJ databases">
        <title>Complete sequence of Ethanoligenens harbinense YUAN-3.</title>
        <authorList>
            <person name="Lucas S."/>
            <person name="Copeland A."/>
            <person name="Lapidus A."/>
            <person name="Cheng J.-F."/>
            <person name="Bruce D."/>
            <person name="Goodwin L."/>
            <person name="Pitluck S."/>
            <person name="Chertkov O."/>
            <person name="Misra M."/>
            <person name="Detter J.C."/>
            <person name="Han C."/>
            <person name="Tapia R."/>
            <person name="Land M."/>
            <person name="Hauser L."/>
            <person name="Jeffries C."/>
            <person name="Kyrpides N."/>
            <person name="Ivanova N."/>
            <person name="Mikhailova N."/>
            <person name="Wang A."/>
            <person name="Mouttaki H."/>
            <person name="He Z."/>
            <person name="Zhou J."/>
            <person name="Hemme C.L."/>
            <person name="Woyke T."/>
        </authorList>
    </citation>
    <scope>NUCLEOTIDE SEQUENCE [LARGE SCALE GENOMIC DNA]</scope>
    <source>
        <strain evidence="3">DSM 18485 / JCM 12961 / CGMCC 1.5033 / YUAN-3</strain>
    </source>
</reference>
<dbReference type="PROSITE" id="PS51343">
    <property type="entry name" value="PII_GLNB_DOM"/>
    <property type="match status" value="1"/>
</dbReference>
<dbReference type="GO" id="GO:0030234">
    <property type="term" value="F:enzyme regulator activity"/>
    <property type="evidence" value="ECO:0007669"/>
    <property type="project" value="InterPro"/>
</dbReference>
<name>E6U882_ETHHY</name>
<dbReference type="InterPro" id="IPR002187">
    <property type="entry name" value="N-reg_PII"/>
</dbReference>
<comment type="similarity">
    <text evidence="1">Belongs to the P(II) protein family.</text>
</comment>
<dbReference type="Proteomes" id="UP000001551">
    <property type="component" value="Chromosome"/>
</dbReference>
<evidence type="ECO:0000313" key="2">
    <source>
        <dbReference type="EMBL" id="ADU27101.1"/>
    </source>
</evidence>
<dbReference type="AlphaFoldDB" id="E6U882"/>
<gene>
    <name evidence="2" type="ordered locus">Ethha_1565</name>
</gene>
<evidence type="ECO:0000313" key="3">
    <source>
        <dbReference type="Proteomes" id="UP000001551"/>
    </source>
</evidence>
<dbReference type="GO" id="GO:0005829">
    <property type="term" value="C:cytosol"/>
    <property type="evidence" value="ECO:0007669"/>
    <property type="project" value="TreeGrafter"/>
</dbReference>
<dbReference type="SUPFAM" id="SSF54913">
    <property type="entry name" value="GlnB-like"/>
    <property type="match status" value="1"/>
</dbReference>
<dbReference type="STRING" id="663278.Ethha_1565"/>
<dbReference type="GO" id="GO:0005524">
    <property type="term" value="F:ATP binding"/>
    <property type="evidence" value="ECO:0007669"/>
    <property type="project" value="TreeGrafter"/>
</dbReference>
<organism evidence="2 3">
    <name type="scientific">Ethanoligenens harbinense (strain DSM 18485 / JCM 12961 / CGMCC 1.5033 / YUAN-3)</name>
    <dbReference type="NCBI Taxonomy" id="663278"/>
    <lineage>
        <taxon>Bacteria</taxon>
        <taxon>Bacillati</taxon>
        <taxon>Bacillota</taxon>
        <taxon>Clostridia</taxon>
        <taxon>Eubacteriales</taxon>
        <taxon>Oscillospiraceae</taxon>
        <taxon>Ethanoligenens</taxon>
    </lineage>
</organism>
<dbReference type="PRINTS" id="PR00340">
    <property type="entry name" value="PIIGLNB"/>
</dbReference>
<protein>
    <submittedName>
        <fullName evidence="2">Nitrogen regulatory protein P-II</fullName>
    </submittedName>
</protein>
<proteinExistence type="inferred from homology"/>
<dbReference type="InterPro" id="IPR017918">
    <property type="entry name" value="N-reg_PII_CS"/>
</dbReference>
<dbReference type="Gene3D" id="3.30.70.120">
    <property type="match status" value="1"/>
</dbReference>
<accession>E6U882</accession>
<dbReference type="InterPro" id="IPR015867">
    <property type="entry name" value="N-reg_PII/ATP_PRibTrfase_C"/>
</dbReference>
<dbReference type="KEGG" id="eha:Ethha_1565"/>
<keyword evidence="3" id="KW-1185">Reference proteome</keyword>
<dbReference type="EMBL" id="CP002400">
    <property type="protein sequence ID" value="ADU27101.1"/>
    <property type="molecule type" value="Genomic_DNA"/>
</dbReference>